<gene>
    <name evidence="1" type="ORF">HIJ39_18705</name>
</gene>
<keyword evidence="2" id="KW-1185">Reference proteome</keyword>
<dbReference type="Pfam" id="PF06353">
    <property type="entry name" value="DUF1062"/>
    <property type="match status" value="1"/>
</dbReference>
<dbReference type="AlphaFoldDB" id="A0A7Y0Q4F6"/>
<proteinExistence type="predicted"/>
<reference evidence="1 2" key="1">
    <citation type="submission" date="2020-04" db="EMBL/GenBank/DDBJ databases">
        <authorList>
            <person name="Zhang R."/>
            <person name="Schippers A."/>
        </authorList>
    </citation>
    <scope>NUCLEOTIDE SEQUENCE [LARGE SCALE GENOMIC DNA]</scope>
    <source>
        <strain evidence="1 2">DSM 109850</strain>
    </source>
</reference>
<comment type="caution">
    <text evidence="1">The sequence shown here is derived from an EMBL/GenBank/DDBJ whole genome shotgun (WGS) entry which is preliminary data.</text>
</comment>
<protein>
    <submittedName>
        <fullName evidence="1">DUF1062 domain-containing protein</fullName>
    </submittedName>
</protein>
<evidence type="ECO:0000313" key="2">
    <source>
        <dbReference type="Proteomes" id="UP000533476"/>
    </source>
</evidence>
<sequence length="155" mass="17661">MDIWLIYKCSDCGATWNMEIAARVSPKDIPPSQLRAMEANDAVLAWGYAFDVPTLRQSGAQIEYPTEYHVLGPAIEWAADEGVLTIELEFPFRFDLRLDRFLQQQFSVSRAQVHRLALSGAIMTKPVVDITRHKIRESRLNLTIDRPAVRTAMRS</sequence>
<dbReference type="Proteomes" id="UP000533476">
    <property type="component" value="Unassembled WGS sequence"/>
</dbReference>
<name>A0A7Y0Q4F6_9FIRM</name>
<dbReference type="InterPro" id="IPR009412">
    <property type="entry name" value="DUF1062"/>
</dbReference>
<dbReference type="EMBL" id="JABBVZ010000104">
    <property type="protein sequence ID" value="NMP24365.1"/>
    <property type="molecule type" value="Genomic_DNA"/>
</dbReference>
<organism evidence="1 2">
    <name type="scientific">Sulfobacillus harzensis</name>
    <dbReference type="NCBI Taxonomy" id="2729629"/>
    <lineage>
        <taxon>Bacteria</taxon>
        <taxon>Bacillati</taxon>
        <taxon>Bacillota</taxon>
        <taxon>Clostridia</taxon>
        <taxon>Eubacteriales</taxon>
        <taxon>Clostridiales Family XVII. Incertae Sedis</taxon>
        <taxon>Sulfobacillus</taxon>
    </lineage>
</organism>
<accession>A0A7Y0Q4F6</accession>
<evidence type="ECO:0000313" key="1">
    <source>
        <dbReference type="EMBL" id="NMP24365.1"/>
    </source>
</evidence>